<gene>
    <name evidence="4" type="ORF">Mgrana_03138</name>
</gene>
<dbReference type="EMBL" id="QWLB01000068">
    <property type="protein sequence ID" value="RIH90922.1"/>
    <property type="molecule type" value="Genomic_DNA"/>
</dbReference>
<proteinExistence type="predicted"/>
<keyword evidence="5" id="KW-1185">Reference proteome</keyword>
<comment type="caution">
    <text evidence="4">The sequence shown here is derived from an EMBL/GenBank/DDBJ whole genome shotgun (WGS) entry which is preliminary data.</text>
</comment>
<evidence type="ECO:0000313" key="4">
    <source>
        <dbReference type="EMBL" id="RIH90922.1"/>
    </source>
</evidence>
<evidence type="ECO:0000256" key="2">
    <source>
        <dbReference type="ARBA" id="ARBA00022827"/>
    </source>
</evidence>
<name>A0A399F7Q0_9DEIN</name>
<dbReference type="SUPFAM" id="SSF55103">
    <property type="entry name" value="FAD-linked oxidases, C-terminal domain"/>
    <property type="match status" value="1"/>
</dbReference>
<dbReference type="AlphaFoldDB" id="A0A399F7Q0"/>
<dbReference type="GO" id="GO:0050660">
    <property type="term" value="F:flavin adenine dinucleotide binding"/>
    <property type="evidence" value="ECO:0007669"/>
    <property type="project" value="InterPro"/>
</dbReference>
<accession>A0A399F7Q0</accession>
<dbReference type="Proteomes" id="UP000266178">
    <property type="component" value="Unassembled WGS sequence"/>
</dbReference>
<feature type="region of interest" description="Disordered" evidence="3">
    <location>
        <begin position="279"/>
        <end position="298"/>
    </location>
</feature>
<reference evidence="4 5" key="1">
    <citation type="submission" date="2018-08" db="EMBL/GenBank/DDBJ databases">
        <title>Meiothermus granaticius genome AF-68 sequencing project.</title>
        <authorList>
            <person name="Da Costa M.S."/>
            <person name="Albuquerque L."/>
            <person name="Raposo P."/>
            <person name="Froufe H.J.C."/>
            <person name="Barroso C.S."/>
            <person name="Egas C."/>
        </authorList>
    </citation>
    <scope>NUCLEOTIDE SEQUENCE [LARGE SCALE GENOMIC DNA]</scope>
    <source>
        <strain evidence="4 5">AF-68</strain>
    </source>
</reference>
<dbReference type="InterPro" id="IPR016164">
    <property type="entry name" value="FAD-linked_Oxase-like_C"/>
</dbReference>
<keyword evidence="2" id="KW-0274">FAD</keyword>
<evidence type="ECO:0000313" key="5">
    <source>
        <dbReference type="Proteomes" id="UP000266178"/>
    </source>
</evidence>
<keyword evidence="1" id="KW-0285">Flavoprotein</keyword>
<sequence>MGSIRHGVLWDGFLKSLRVMEMTPEARVHRIEGPEIFGFIHAYGTSGIMTELEVNLAPALPWEEALLSFPDYASALRFAHALALDAVEPKRLISLHEWPIPSFFKPLVEQGGIRAGWAALLLELADGHTAGVAEKARGYGGVLTYSAPAERYHKGKFCLTDFTWNHTTLWAMKADPGWTYLQSTFAPEPEAALEQMAALREFHRGRVAFHHEYIARSGEIQLVALDLIQDQTQEGIYAAIAQREALGIQVADPHTYYLDADPRWGGQAVLAARAKYDPDRLLNPGKLSSSATEKARAG</sequence>
<organism evidence="4 5">
    <name type="scientific">Meiothermus granaticius NBRC 107808</name>
    <dbReference type="NCBI Taxonomy" id="1227551"/>
    <lineage>
        <taxon>Bacteria</taxon>
        <taxon>Thermotogati</taxon>
        <taxon>Deinococcota</taxon>
        <taxon>Deinococci</taxon>
        <taxon>Thermales</taxon>
        <taxon>Thermaceae</taxon>
        <taxon>Meiothermus</taxon>
    </lineage>
</organism>
<protein>
    <submittedName>
        <fullName evidence="4">Uncharacterized protein</fullName>
    </submittedName>
</protein>
<evidence type="ECO:0000256" key="1">
    <source>
        <dbReference type="ARBA" id="ARBA00022630"/>
    </source>
</evidence>
<dbReference type="GO" id="GO:0003824">
    <property type="term" value="F:catalytic activity"/>
    <property type="evidence" value="ECO:0007669"/>
    <property type="project" value="InterPro"/>
</dbReference>
<evidence type="ECO:0000256" key="3">
    <source>
        <dbReference type="SAM" id="MobiDB-lite"/>
    </source>
</evidence>